<feature type="domain" description="Myb/SANT-like DNA-binding" evidence="5">
    <location>
        <begin position="8"/>
        <end position="83"/>
    </location>
</feature>
<protein>
    <recommendedName>
        <fullName evidence="1">Myb/SANT-like DNA-binding domain-containing protein 4</fullName>
    </recommendedName>
</protein>
<feature type="coiled-coil region" evidence="3">
    <location>
        <begin position="228"/>
        <end position="291"/>
    </location>
</feature>
<dbReference type="AlphaFoldDB" id="A0A9D3QA28"/>
<evidence type="ECO:0000256" key="1">
    <source>
        <dbReference type="ARBA" id="ARBA00021375"/>
    </source>
</evidence>
<comment type="caution">
    <text evidence="6">The sequence shown here is derived from an EMBL/GenBank/DDBJ whole genome shotgun (WGS) entry which is preliminary data.</text>
</comment>
<evidence type="ECO:0000256" key="2">
    <source>
        <dbReference type="ARBA" id="ARBA00023054"/>
    </source>
</evidence>
<keyword evidence="7" id="KW-1185">Reference proteome</keyword>
<feature type="compositionally biased region" description="Basic and acidic residues" evidence="4">
    <location>
        <begin position="146"/>
        <end position="158"/>
    </location>
</feature>
<accession>A0A9D3QA28</accession>
<gene>
    <name evidence="6" type="ORF">MATL_G00048690</name>
</gene>
<dbReference type="InterPro" id="IPR028002">
    <property type="entry name" value="Myb_DNA-bind_5"/>
</dbReference>
<keyword evidence="2 3" id="KW-0175">Coiled coil</keyword>
<dbReference type="InterPro" id="IPR026162">
    <property type="entry name" value="MSANTD4"/>
</dbReference>
<proteinExistence type="predicted"/>
<dbReference type="EMBL" id="JAFDVH010000003">
    <property type="protein sequence ID" value="KAG7484393.1"/>
    <property type="molecule type" value="Genomic_DNA"/>
</dbReference>
<dbReference type="PANTHER" id="PTHR21732:SF0">
    <property type="entry name" value="MYB_SANT-LIKE DNA-BINDING DOMAIN-CONTAINING PROTEIN 4"/>
    <property type="match status" value="1"/>
</dbReference>
<dbReference type="Proteomes" id="UP001046870">
    <property type="component" value="Chromosome 3"/>
</dbReference>
<feature type="region of interest" description="Disordered" evidence="4">
    <location>
        <begin position="125"/>
        <end position="164"/>
    </location>
</feature>
<organism evidence="6 7">
    <name type="scientific">Megalops atlanticus</name>
    <name type="common">Tarpon</name>
    <name type="synonym">Clupea gigantea</name>
    <dbReference type="NCBI Taxonomy" id="7932"/>
    <lineage>
        <taxon>Eukaryota</taxon>
        <taxon>Metazoa</taxon>
        <taxon>Chordata</taxon>
        <taxon>Craniata</taxon>
        <taxon>Vertebrata</taxon>
        <taxon>Euteleostomi</taxon>
        <taxon>Actinopterygii</taxon>
        <taxon>Neopterygii</taxon>
        <taxon>Teleostei</taxon>
        <taxon>Elopiformes</taxon>
        <taxon>Megalopidae</taxon>
        <taxon>Megalops</taxon>
    </lineage>
</organism>
<name>A0A9D3QA28_MEGAT</name>
<evidence type="ECO:0000256" key="4">
    <source>
        <dbReference type="SAM" id="MobiDB-lite"/>
    </source>
</evidence>
<sequence length="386" mass="44454">MKHFKRKRKSNYSARETQTLIREIRKRRHVLFSKQQNTAVKELKRRAWEEVADCVNALGEGELRTAAEVKRRYLDWRVLMKRKQVRAELSDLTNEYDPQSLDNDSVLSRGERSLDLFSKNLDCDWQGQDLPDPSGSSGHPSSGVKQEGEGIKGERKEEEYEEDHFTSILPDIEGGGHVPEMFSHIDEFGILSGAKDATTQDPLDGLGVEGVGVMAAAGVVGADGTALLIALESQRLDLEKHRLQVERERLQVEKQRLLVEREKLQQVDVEREGLQVERDRLQVEKERLRLLFQVERLPLASSGDCEKERKPWPPHPPPSAQQQSAANLEAERLQLEAERLELEKERLQFFKFESGRLQIEKERFQVERERMRLQKDGQQLALQQGH</sequence>
<evidence type="ECO:0000259" key="5">
    <source>
        <dbReference type="Pfam" id="PF13873"/>
    </source>
</evidence>
<dbReference type="OrthoDB" id="3066195at2759"/>
<feature type="region of interest" description="Disordered" evidence="4">
    <location>
        <begin position="302"/>
        <end position="326"/>
    </location>
</feature>
<evidence type="ECO:0000313" key="7">
    <source>
        <dbReference type="Proteomes" id="UP001046870"/>
    </source>
</evidence>
<evidence type="ECO:0000256" key="3">
    <source>
        <dbReference type="SAM" id="Coils"/>
    </source>
</evidence>
<reference evidence="6" key="1">
    <citation type="submission" date="2021-01" db="EMBL/GenBank/DDBJ databases">
        <authorList>
            <person name="Zahm M."/>
            <person name="Roques C."/>
            <person name="Cabau C."/>
            <person name="Klopp C."/>
            <person name="Donnadieu C."/>
            <person name="Jouanno E."/>
            <person name="Lampietro C."/>
            <person name="Louis A."/>
            <person name="Herpin A."/>
            <person name="Echchiki A."/>
            <person name="Berthelot C."/>
            <person name="Parey E."/>
            <person name="Roest-Crollius H."/>
            <person name="Braasch I."/>
            <person name="Postlethwait J."/>
            <person name="Bobe J."/>
            <person name="Montfort J."/>
            <person name="Bouchez O."/>
            <person name="Begum T."/>
            <person name="Mejri S."/>
            <person name="Adams A."/>
            <person name="Chen W.-J."/>
            <person name="Guiguen Y."/>
        </authorList>
    </citation>
    <scope>NUCLEOTIDE SEQUENCE</scope>
    <source>
        <strain evidence="6">YG-15Mar2019-1</strain>
        <tissue evidence="6">Brain</tissue>
    </source>
</reference>
<dbReference type="PANTHER" id="PTHR21732">
    <property type="entry name" value="MYB/SANT-LIKE DNA-BINDING DOMAIN-CONTAINING PROTEIN 4"/>
    <property type="match status" value="1"/>
</dbReference>
<feature type="compositionally biased region" description="Low complexity" evidence="4">
    <location>
        <begin position="131"/>
        <end position="145"/>
    </location>
</feature>
<dbReference type="Pfam" id="PF13873">
    <property type="entry name" value="Myb_DNA-bind_5"/>
    <property type="match status" value="1"/>
</dbReference>
<evidence type="ECO:0000313" key="6">
    <source>
        <dbReference type="EMBL" id="KAG7484393.1"/>
    </source>
</evidence>